<dbReference type="OrthoDB" id="267088at2"/>
<dbReference type="Proteomes" id="UP000317624">
    <property type="component" value="Unassembled WGS sequence"/>
</dbReference>
<evidence type="ECO:0000313" key="5">
    <source>
        <dbReference type="EMBL" id="TVT37719.1"/>
    </source>
</evidence>
<dbReference type="PANTHER" id="PTHR44858:SF1">
    <property type="entry name" value="UDP-N-ACETYLGLUCOSAMINE--PEPTIDE N-ACETYLGLUCOSAMINYLTRANSFERASE SPINDLY-RELATED"/>
    <property type="match status" value="1"/>
</dbReference>
<dbReference type="Gene3D" id="1.25.40.10">
    <property type="entry name" value="Tetratricopeptide repeat domain"/>
    <property type="match status" value="1"/>
</dbReference>
<dbReference type="PANTHER" id="PTHR44858">
    <property type="entry name" value="TETRATRICOPEPTIDE REPEAT PROTEIN 6"/>
    <property type="match status" value="1"/>
</dbReference>
<feature type="transmembrane region" description="Helical" evidence="4">
    <location>
        <begin position="251"/>
        <end position="271"/>
    </location>
</feature>
<feature type="transmembrane region" description="Helical" evidence="4">
    <location>
        <begin position="292"/>
        <end position="309"/>
    </location>
</feature>
<dbReference type="RefSeq" id="WP_144851932.1">
    <property type="nucleotide sequence ID" value="NZ_VMRJ01000006.1"/>
</dbReference>
<reference evidence="5 6" key="1">
    <citation type="submission" date="2019-07" db="EMBL/GenBank/DDBJ databases">
        <title>Hymenobacter sp. straun FUR1 Genome sequencing and assembly.</title>
        <authorList>
            <person name="Chhetri G."/>
        </authorList>
    </citation>
    <scope>NUCLEOTIDE SEQUENCE [LARGE SCALE GENOMIC DNA]</scope>
    <source>
        <strain evidence="5 6">Fur1</strain>
    </source>
</reference>
<evidence type="ECO:0000256" key="1">
    <source>
        <dbReference type="ARBA" id="ARBA00022737"/>
    </source>
</evidence>
<keyword evidence="4" id="KW-1133">Transmembrane helix</keyword>
<feature type="repeat" description="TPR" evidence="3">
    <location>
        <begin position="78"/>
        <end position="111"/>
    </location>
</feature>
<gene>
    <name evidence="5" type="ORF">FNT36_21330</name>
</gene>
<dbReference type="EMBL" id="VMRJ01000006">
    <property type="protein sequence ID" value="TVT37719.1"/>
    <property type="molecule type" value="Genomic_DNA"/>
</dbReference>
<organism evidence="5 6">
    <name type="scientific">Hymenobacter setariae</name>
    <dbReference type="NCBI Taxonomy" id="2594794"/>
    <lineage>
        <taxon>Bacteria</taxon>
        <taxon>Pseudomonadati</taxon>
        <taxon>Bacteroidota</taxon>
        <taxon>Cytophagia</taxon>
        <taxon>Cytophagales</taxon>
        <taxon>Hymenobacteraceae</taxon>
        <taxon>Hymenobacter</taxon>
    </lineage>
</organism>
<dbReference type="SMART" id="SM00028">
    <property type="entry name" value="TPR"/>
    <property type="match status" value="4"/>
</dbReference>
<proteinExistence type="predicted"/>
<sequence length="338" mass="37469">MAASASSSAPTRDADYAWQLLRLRQPSAALELTAQLLATDPSDLAALLARVAALRQLARLAEAAETAHAAVAQAPHSAQAFAALAQVRGQQGQLDKATKAISEALRLDPLDASYHGLLAQLYYLQHQPAAAVASAEAGLRVHARHPDCLLWRAVAADKLEYAAADDTDFDLLLRLAPTSALVHTWRGRLLLRRYEPHAANTHLSEALRLAPTTSAELVPLLRQARRRQHWPKWLLHLHRQRRRRLERGAPYSWQGLVAALTTPLYWGVAWWRTRHDPLQRPLPGERRAKARQILLISLLGAIIFGFTYCAIAFELPPYVLIVPVVAFIKALANKRPAR</sequence>
<keyword evidence="2 3" id="KW-0802">TPR repeat</keyword>
<keyword evidence="4" id="KW-0472">Membrane</keyword>
<dbReference type="SUPFAM" id="SSF48452">
    <property type="entry name" value="TPR-like"/>
    <property type="match status" value="1"/>
</dbReference>
<keyword evidence="6" id="KW-1185">Reference proteome</keyword>
<evidence type="ECO:0000313" key="6">
    <source>
        <dbReference type="Proteomes" id="UP000317624"/>
    </source>
</evidence>
<evidence type="ECO:0000256" key="3">
    <source>
        <dbReference type="PROSITE-ProRule" id="PRU00339"/>
    </source>
</evidence>
<protein>
    <submittedName>
        <fullName evidence="5">Tetratricopeptide repeat protein</fullName>
    </submittedName>
</protein>
<dbReference type="Pfam" id="PF14559">
    <property type="entry name" value="TPR_19"/>
    <property type="match status" value="1"/>
</dbReference>
<dbReference type="InterPro" id="IPR050498">
    <property type="entry name" value="Ycf3"/>
</dbReference>
<dbReference type="InterPro" id="IPR011990">
    <property type="entry name" value="TPR-like_helical_dom_sf"/>
</dbReference>
<dbReference type="PROSITE" id="PS50005">
    <property type="entry name" value="TPR"/>
    <property type="match status" value="1"/>
</dbReference>
<keyword evidence="4" id="KW-0812">Transmembrane</keyword>
<dbReference type="AlphaFoldDB" id="A0A558BMI0"/>
<accession>A0A558BMI0</accession>
<name>A0A558BMI0_9BACT</name>
<keyword evidence="1" id="KW-0677">Repeat</keyword>
<comment type="caution">
    <text evidence="5">The sequence shown here is derived from an EMBL/GenBank/DDBJ whole genome shotgun (WGS) entry which is preliminary data.</text>
</comment>
<evidence type="ECO:0000256" key="4">
    <source>
        <dbReference type="SAM" id="Phobius"/>
    </source>
</evidence>
<dbReference type="InterPro" id="IPR019734">
    <property type="entry name" value="TPR_rpt"/>
</dbReference>
<evidence type="ECO:0000256" key="2">
    <source>
        <dbReference type="ARBA" id="ARBA00022803"/>
    </source>
</evidence>